<keyword evidence="2" id="KW-0042">Antenna complex</keyword>
<organism evidence="9 10">
    <name type="scientific">Phormidium tenue FACHB-1050</name>
    <dbReference type="NCBI Taxonomy" id="2692857"/>
    <lineage>
        <taxon>Bacteria</taxon>
        <taxon>Bacillati</taxon>
        <taxon>Cyanobacteriota</taxon>
        <taxon>Cyanophyceae</taxon>
        <taxon>Oscillatoriophycideae</taxon>
        <taxon>Oscillatoriales</taxon>
        <taxon>Oscillatoriaceae</taxon>
        <taxon>Phormidium</taxon>
    </lineage>
</organism>
<keyword evidence="7" id="KW-0812">Transmembrane</keyword>
<comment type="subcellular location">
    <subcellularLocation>
        <location evidence="1">Endomembrane system</location>
    </subcellularLocation>
</comment>
<evidence type="ECO:0000256" key="4">
    <source>
        <dbReference type="ARBA" id="ARBA00023078"/>
    </source>
</evidence>
<dbReference type="Gene3D" id="1.10.3130.20">
    <property type="entry name" value="Phycobilisome linker domain"/>
    <property type="match status" value="1"/>
</dbReference>
<comment type="similarity">
    <text evidence="6">Belongs to the phycobilisome linker protein family.</text>
</comment>
<keyword evidence="7" id="KW-1133">Transmembrane helix</keyword>
<dbReference type="InterPro" id="IPR001297">
    <property type="entry name" value="PBS_linker_dom"/>
</dbReference>
<accession>A0ABR8CCT4</accession>
<evidence type="ECO:0000256" key="7">
    <source>
        <dbReference type="SAM" id="Phobius"/>
    </source>
</evidence>
<evidence type="ECO:0000256" key="6">
    <source>
        <dbReference type="PROSITE-ProRule" id="PRU00775"/>
    </source>
</evidence>
<dbReference type="PROSITE" id="PS51445">
    <property type="entry name" value="PBS_LINKER"/>
    <property type="match status" value="1"/>
</dbReference>
<dbReference type="RefSeq" id="WP_190579620.1">
    <property type="nucleotide sequence ID" value="NZ_CAWPQU010000025.1"/>
</dbReference>
<dbReference type="Pfam" id="PF00427">
    <property type="entry name" value="PBS_linker_poly"/>
    <property type="match status" value="1"/>
</dbReference>
<evidence type="ECO:0000256" key="3">
    <source>
        <dbReference type="ARBA" id="ARBA00022738"/>
    </source>
</evidence>
<evidence type="ECO:0000313" key="10">
    <source>
        <dbReference type="Proteomes" id="UP000618445"/>
    </source>
</evidence>
<gene>
    <name evidence="9" type="ORF">H6G05_16970</name>
</gene>
<name>A0ABR8CCT4_9CYAN</name>
<sequence length="245" mass="28037">MSIPLIEYKPLSQNHRVAGLEVSGDEQSRIYSTDNLLTDIELDLLIGAAYRQIYNEQQMLINHRQVCLESQLRARQITVRGFIRGLVLSDSFKRLTFDSNNNYRFAEICIQRLLGRNVYSDREKIAWSIIIATKGLSAFVDELLNSDEYLSNFGDSIVPYQRRRILPQHTKGEITFAHMARYGTDYRDRLPKQVFKGNKDAARLDYVHWEWQKNPPAIIGKIGGAIIFAGVGFIGFMAMGVFLGL</sequence>
<protein>
    <submittedName>
        <fullName evidence="9">Phycobilisome rod-core linker polypeptide</fullName>
    </submittedName>
</protein>
<evidence type="ECO:0000256" key="5">
    <source>
        <dbReference type="ARBA" id="ARBA00023136"/>
    </source>
</evidence>
<evidence type="ECO:0000256" key="1">
    <source>
        <dbReference type="ARBA" id="ARBA00004308"/>
    </source>
</evidence>
<feature type="transmembrane region" description="Helical" evidence="7">
    <location>
        <begin position="222"/>
        <end position="243"/>
    </location>
</feature>
<keyword evidence="4" id="KW-0793">Thylakoid</keyword>
<reference evidence="9 10" key="1">
    <citation type="journal article" date="2020" name="ISME J.">
        <title>Comparative genomics reveals insights into cyanobacterial evolution and habitat adaptation.</title>
        <authorList>
            <person name="Chen M.Y."/>
            <person name="Teng W.K."/>
            <person name="Zhao L."/>
            <person name="Hu C.X."/>
            <person name="Zhou Y.K."/>
            <person name="Han B.P."/>
            <person name="Song L.R."/>
            <person name="Shu W.S."/>
        </authorList>
    </citation>
    <scope>NUCLEOTIDE SEQUENCE [LARGE SCALE GENOMIC DNA]</scope>
    <source>
        <strain evidence="9 10">FACHB-1050</strain>
    </source>
</reference>
<dbReference type="PANTHER" id="PTHR34011">
    <property type="entry name" value="PHYCOBILISOME 32.1 KDA LINKER POLYPEPTIDE, PHYCOCYANIN-ASSOCIATED, ROD 2-RELATED"/>
    <property type="match status" value="1"/>
</dbReference>
<keyword evidence="5 7" id="KW-0472">Membrane</keyword>
<evidence type="ECO:0000313" key="9">
    <source>
        <dbReference type="EMBL" id="MBD2318534.1"/>
    </source>
</evidence>
<feature type="domain" description="PBS-linker" evidence="8">
    <location>
        <begin position="11"/>
        <end position="194"/>
    </location>
</feature>
<keyword evidence="10" id="KW-1185">Reference proteome</keyword>
<dbReference type="Proteomes" id="UP000618445">
    <property type="component" value="Unassembled WGS sequence"/>
</dbReference>
<dbReference type="EMBL" id="JACJQY010000031">
    <property type="protein sequence ID" value="MBD2318534.1"/>
    <property type="molecule type" value="Genomic_DNA"/>
</dbReference>
<evidence type="ECO:0000259" key="8">
    <source>
        <dbReference type="PROSITE" id="PS51445"/>
    </source>
</evidence>
<dbReference type="InterPro" id="IPR038255">
    <property type="entry name" value="PBS_linker_sf"/>
</dbReference>
<keyword evidence="3 6" id="KW-0605">Phycobilisome</keyword>
<proteinExistence type="inferred from homology"/>
<comment type="caution">
    <text evidence="9">The sequence shown here is derived from an EMBL/GenBank/DDBJ whole genome shotgun (WGS) entry which is preliminary data.</text>
</comment>
<evidence type="ECO:0000256" key="2">
    <source>
        <dbReference type="ARBA" id="ARBA00022549"/>
    </source>
</evidence>